<dbReference type="EMBL" id="JAIWYP010000011">
    <property type="protein sequence ID" value="KAH3742232.1"/>
    <property type="molecule type" value="Genomic_DNA"/>
</dbReference>
<dbReference type="Proteomes" id="UP000828390">
    <property type="component" value="Unassembled WGS sequence"/>
</dbReference>
<keyword evidence="2" id="KW-1185">Reference proteome</keyword>
<evidence type="ECO:0000313" key="1">
    <source>
        <dbReference type="EMBL" id="KAH3742232.1"/>
    </source>
</evidence>
<reference evidence="1" key="2">
    <citation type="submission" date="2020-11" db="EMBL/GenBank/DDBJ databases">
        <authorList>
            <person name="McCartney M.A."/>
            <person name="Auch B."/>
            <person name="Kono T."/>
            <person name="Mallez S."/>
            <person name="Becker A."/>
            <person name="Gohl D.M."/>
            <person name="Silverstein K.A.T."/>
            <person name="Koren S."/>
            <person name="Bechman K.B."/>
            <person name="Herman A."/>
            <person name="Abrahante J.E."/>
            <person name="Garbe J."/>
        </authorList>
    </citation>
    <scope>NUCLEOTIDE SEQUENCE</scope>
    <source>
        <strain evidence="1">Duluth1</strain>
        <tissue evidence="1">Whole animal</tissue>
    </source>
</reference>
<comment type="caution">
    <text evidence="1">The sequence shown here is derived from an EMBL/GenBank/DDBJ whole genome shotgun (WGS) entry which is preliminary data.</text>
</comment>
<accession>A0A9D4DBP4</accession>
<sequence>MKVCLTTWLCHLPPQDYSLPTNMALFPPIQSRLFVYKPCYVPSLSTMTVCLPTWLYPLPPQTDCVST</sequence>
<reference evidence="1" key="1">
    <citation type="journal article" date="2019" name="bioRxiv">
        <title>The Genome of the Zebra Mussel, Dreissena polymorpha: A Resource for Invasive Species Research.</title>
        <authorList>
            <person name="McCartney M.A."/>
            <person name="Auch B."/>
            <person name="Kono T."/>
            <person name="Mallez S."/>
            <person name="Zhang Y."/>
            <person name="Obille A."/>
            <person name="Becker A."/>
            <person name="Abrahante J.E."/>
            <person name="Garbe J."/>
            <person name="Badalamenti J.P."/>
            <person name="Herman A."/>
            <person name="Mangelson H."/>
            <person name="Liachko I."/>
            <person name="Sullivan S."/>
            <person name="Sone E.D."/>
            <person name="Koren S."/>
            <person name="Silverstein K.A.T."/>
            <person name="Beckman K.B."/>
            <person name="Gohl D.M."/>
        </authorList>
    </citation>
    <scope>NUCLEOTIDE SEQUENCE</scope>
    <source>
        <strain evidence="1">Duluth1</strain>
        <tissue evidence="1">Whole animal</tissue>
    </source>
</reference>
<dbReference type="AlphaFoldDB" id="A0A9D4DBP4"/>
<protein>
    <submittedName>
        <fullName evidence="1">Uncharacterized protein</fullName>
    </submittedName>
</protein>
<proteinExistence type="predicted"/>
<organism evidence="1 2">
    <name type="scientific">Dreissena polymorpha</name>
    <name type="common">Zebra mussel</name>
    <name type="synonym">Mytilus polymorpha</name>
    <dbReference type="NCBI Taxonomy" id="45954"/>
    <lineage>
        <taxon>Eukaryota</taxon>
        <taxon>Metazoa</taxon>
        <taxon>Spiralia</taxon>
        <taxon>Lophotrochozoa</taxon>
        <taxon>Mollusca</taxon>
        <taxon>Bivalvia</taxon>
        <taxon>Autobranchia</taxon>
        <taxon>Heteroconchia</taxon>
        <taxon>Euheterodonta</taxon>
        <taxon>Imparidentia</taxon>
        <taxon>Neoheterodontei</taxon>
        <taxon>Myida</taxon>
        <taxon>Dreissenoidea</taxon>
        <taxon>Dreissenidae</taxon>
        <taxon>Dreissena</taxon>
    </lineage>
</organism>
<name>A0A9D4DBP4_DREPO</name>
<gene>
    <name evidence="1" type="ORF">DPMN_048969</name>
</gene>
<evidence type="ECO:0000313" key="2">
    <source>
        <dbReference type="Proteomes" id="UP000828390"/>
    </source>
</evidence>